<dbReference type="CDD" id="cd23763">
    <property type="entry name" value="ASKHA_ATPase_ROK"/>
    <property type="match status" value="1"/>
</dbReference>
<evidence type="ECO:0000256" key="1">
    <source>
        <dbReference type="ARBA" id="ARBA00006479"/>
    </source>
</evidence>
<dbReference type="EMBL" id="QUNF01000007">
    <property type="protein sequence ID" value="REG90292.1"/>
    <property type="molecule type" value="Genomic_DNA"/>
</dbReference>
<accession>A0A3E0DW30</accession>
<gene>
    <name evidence="2" type="ORF">C8N25_10731</name>
</gene>
<dbReference type="RefSeq" id="WP_169714352.1">
    <property type="nucleotide sequence ID" value="NZ_MSSW01000005.1"/>
</dbReference>
<dbReference type="InterPro" id="IPR000600">
    <property type="entry name" value="ROK"/>
</dbReference>
<dbReference type="InterPro" id="IPR049874">
    <property type="entry name" value="ROK_cs"/>
</dbReference>
<name>A0A3E0DW30_9BACT</name>
<dbReference type="InterPro" id="IPR043129">
    <property type="entry name" value="ATPase_NBD"/>
</dbReference>
<dbReference type="SUPFAM" id="SSF53067">
    <property type="entry name" value="Actin-like ATPase domain"/>
    <property type="match status" value="1"/>
</dbReference>
<dbReference type="Gene3D" id="3.30.420.40">
    <property type="match status" value="2"/>
</dbReference>
<comment type="caution">
    <text evidence="2">The sequence shown here is derived from an EMBL/GenBank/DDBJ whole genome shotgun (WGS) entry which is preliminary data.</text>
</comment>
<proteinExistence type="inferred from homology"/>
<dbReference type="GO" id="GO:0016301">
    <property type="term" value="F:kinase activity"/>
    <property type="evidence" value="ECO:0007669"/>
    <property type="project" value="UniProtKB-KW"/>
</dbReference>
<dbReference type="Proteomes" id="UP000256405">
    <property type="component" value="Unassembled WGS sequence"/>
</dbReference>
<keyword evidence="3" id="KW-1185">Reference proteome</keyword>
<sequence length="305" mass="33001">METRYLGIDIGGTQIKLVVLDESGEILDQQEYATNDSAVSLTGWKSKIIELIAEKTKEFAAEDHSKLGCGISAPGLVDVSNRKILHMPERLQGIEGLDWSVELNREIVVVNDGHAACLAEYESFYKNQKIKNMLMLTLGTGVGGGVIINGEFYQGAMQRAGHFGHMAIDHLGAKTMTNMVGSLEYAVGNFSVKERTDGKFDSVKDLVGGYAAGDSLASYWWLSSIQKLAVALASLINAYSPELIVLGGGISSGAGEMLMKPLREFMTLYEWSPGGEHVPIKEANYKGFAGAIGAAFLARRRKKGD</sequence>
<keyword evidence="2" id="KW-0808">Transferase</keyword>
<dbReference type="PANTHER" id="PTHR18964:SF149">
    <property type="entry name" value="BIFUNCTIONAL UDP-N-ACETYLGLUCOSAMINE 2-EPIMERASE_N-ACETYLMANNOSAMINE KINASE"/>
    <property type="match status" value="1"/>
</dbReference>
<dbReference type="Pfam" id="PF00480">
    <property type="entry name" value="ROK"/>
    <property type="match status" value="1"/>
</dbReference>
<dbReference type="PANTHER" id="PTHR18964">
    <property type="entry name" value="ROK (REPRESSOR, ORF, KINASE) FAMILY"/>
    <property type="match status" value="1"/>
</dbReference>
<reference evidence="2 3" key="1">
    <citation type="submission" date="2018-08" db="EMBL/GenBank/DDBJ databases">
        <title>Genomic Encyclopedia of Archaeal and Bacterial Type Strains, Phase II (KMG-II): from individual species to whole genera.</title>
        <authorList>
            <person name="Goeker M."/>
        </authorList>
    </citation>
    <scope>NUCLEOTIDE SEQUENCE [LARGE SCALE GENOMIC DNA]</scope>
    <source>
        <strain evidence="2 3">DSM 15986</strain>
    </source>
</reference>
<protein>
    <submittedName>
        <fullName evidence="2">Glucokinase</fullName>
    </submittedName>
</protein>
<evidence type="ECO:0000313" key="3">
    <source>
        <dbReference type="Proteomes" id="UP000256405"/>
    </source>
</evidence>
<comment type="similarity">
    <text evidence="1">Belongs to the ROK (NagC/XylR) family.</text>
</comment>
<evidence type="ECO:0000313" key="2">
    <source>
        <dbReference type="EMBL" id="REG90292.1"/>
    </source>
</evidence>
<keyword evidence="2" id="KW-0418">Kinase</keyword>
<dbReference type="AlphaFoldDB" id="A0A3E0DW30"/>
<organism evidence="2 3">
    <name type="scientific">Algoriphagus antarcticus</name>
    <dbReference type="NCBI Taxonomy" id="238540"/>
    <lineage>
        <taxon>Bacteria</taxon>
        <taxon>Pseudomonadati</taxon>
        <taxon>Bacteroidota</taxon>
        <taxon>Cytophagia</taxon>
        <taxon>Cytophagales</taxon>
        <taxon>Cyclobacteriaceae</taxon>
        <taxon>Algoriphagus</taxon>
    </lineage>
</organism>
<dbReference type="PROSITE" id="PS01125">
    <property type="entry name" value="ROK"/>
    <property type="match status" value="1"/>
</dbReference>